<proteinExistence type="predicted"/>
<comment type="caution">
    <text evidence="1">The sequence shown here is derived from an EMBL/GenBank/DDBJ whole genome shotgun (WGS) entry which is preliminary data.</text>
</comment>
<evidence type="ECO:0008006" key="3">
    <source>
        <dbReference type="Google" id="ProtNLM"/>
    </source>
</evidence>
<protein>
    <recommendedName>
        <fullName evidence="3">HAT C-terminal dimerisation domain-containing protein</fullName>
    </recommendedName>
</protein>
<evidence type="ECO:0000313" key="1">
    <source>
        <dbReference type="EMBL" id="KAK8897585.1"/>
    </source>
</evidence>
<sequence length="139" mass="16052">MATRKKLKSKFLEISNVLSQYEQNSDVYFLPIIFDYYLDQVNFGTGENPFTFWKYSAFENITLNHVNESKPIPLKKFSDIALCLMSLPASEAMVDRAFSHMKSISTKYNKSMLLDLFLALSSIKIAAKYQRKYPLGKPK</sequence>
<evidence type="ECO:0000313" key="2">
    <source>
        <dbReference type="Proteomes" id="UP001470230"/>
    </source>
</evidence>
<keyword evidence="2" id="KW-1185">Reference proteome</keyword>
<reference evidence="1 2" key="1">
    <citation type="submission" date="2024-04" db="EMBL/GenBank/DDBJ databases">
        <title>Tritrichomonas musculus Genome.</title>
        <authorList>
            <person name="Alves-Ferreira E."/>
            <person name="Grigg M."/>
            <person name="Lorenzi H."/>
            <person name="Galac M."/>
        </authorList>
    </citation>
    <scope>NUCLEOTIDE SEQUENCE [LARGE SCALE GENOMIC DNA]</scope>
    <source>
        <strain evidence="1 2">EAF2021</strain>
    </source>
</reference>
<organism evidence="1 2">
    <name type="scientific">Tritrichomonas musculus</name>
    <dbReference type="NCBI Taxonomy" id="1915356"/>
    <lineage>
        <taxon>Eukaryota</taxon>
        <taxon>Metamonada</taxon>
        <taxon>Parabasalia</taxon>
        <taxon>Tritrichomonadida</taxon>
        <taxon>Tritrichomonadidae</taxon>
        <taxon>Tritrichomonas</taxon>
    </lineage>
</organism>
<name>A0ABR2L2I9_9EUKA</name>
<dbReference type="Proteomes" id="UP001470230">
    <property type="component" value="Unassembled WGS sequence"/>
</dbReference>
<dbReference type="EMBL" id="JAPFFF010000002">
    <property type="protein sequence ID" value="KAK8897585.1"/>
    <property type="molecule type" value="Genomic_DNA"/>
</dbReference>
<accession>A0ABR2L2I9</accession>
<gene>
    <name evidence="1" type="ORF">M9Y10_015544</name>
</gene>